<reference evidence="3" key="1">
    <citation type="journal article" date="2014" name="Int. J. Syst. Evol. Microbiol.">
        <title>Complete genome sequence of Corynebacterium casei LMG S-19264T (=DSM 44701T), isolated from a smear-ripened cheese.</title>
        <authorList>
            <consortium name="US DOE Joint Genome Institute (JGI-PGF)"/>
            <person name="Walter F."/>
            <person name="Albersmeier A."/>
            <person name="Kalinowski J."/>
            <person name="Ruckert C."/>
        </authorList>
    </citation>
    <scope>NUCLEOTIDE SEQUENCE</scope>
    <source>
        <strain evidence="3">KCTC 12988</strain>
    </source>
</reference>
<evidence type="ECO:0000313" key="4">
    <source>
        <dbReference type="Proteomes" id="UP000644507"/>
    </source>
</evidence>
<dbReference type="InterPro" id="IPR055557">
    <property type="entry name" value="DUF7133"/>
</dbReference>
<dbReference type="InterPro" id="IPR011042">
    <property type="entry name" value="6-blade_b-propeller_TolB-like"/>
</dbReference>
<feature type="signal peptide" evidence="1">
    <location>
        <begin position="1"/>
        <end position="27"/>
    </location>
</feature>
<keyword evidence="4" id="KW-1185">Reference proteome</keyword>
<evidence type="ECO:0000313" key="3">
    <source>
        <dbReference type="EMBL" id="GHC44262.1"/>
    </source>
</evidence>
<keyword evidence="1" id="KW-0732">Signal</keyword>
<name>A0A918WGF1_9BACT</name>
<dbReference type="Proteomes" id="UP000644507">
    <property type="component" value="Unassembled WGS sequence"/>
</dbReference>
<dbReference type="AlphaFoldDB" id="A0A918WGF1"/>
<gene>
    <name evidence="3" type="ORF">GCM10007100_06910</name>
</gene>
<organism evidence="3 4">
    <name type="scientific">Roseibacillus persicicus</name>
    <dbReference type="NCBI Taxonomy" id="454148"/>
    <lineage>
        <taxon>Bacteria</taxon>
        <taxon>Pseudomonadati</taxon>
        <taxon>Verrucomicrobiota</taxon>
        <taxon>Verrucomicrobiia</taxon>
        <taxon>Verrucomicrobiales</taxon>
        <taxon>Verrucomicrobiaceae</taxon>
        <taxon>Roseibacillus</taxon>
    </lineage>
</organism>
<sequence length="498" mass="55525">MNAIKHSRWNKVFTLGLILTGAATVGASPYQVENIALPPNCPPEVGAIDFAPDGTFFVVLRRGDVFRAQPQSDPEKWDWQLFASGFHNGCGLDAVTRNKVRVTQMADFTEATDTDGDGTADQYRIFASGWGLSGNYHETNTITDDGAGGYYIAVGTASHNGPTGEHTLGDYSKFGRRGRNFAAVKWRGTTLHCDAEGNLTPYCYGFRMHNGIHRDQDGNLWCGDNQGDWRATTPLYHLEKGKFYGHPNSLVWDPTWPANKDPLATFREDLAAYNAHRTLPVVQIPHKEINRSAGEPYVIPDNFPHFPGQMLLPDNNGTRITRIMLEEVNGEFQGACTHFLDNGGLRSGNHRIRFSPDGQQIYVGQTVRGWGQPAEGIQRITPASQEMPFDIEKFEITPKGFKLTFTRELSKQPQARDLKFNSFTYQSKWTYGSAPENKAQHEVTEIVPVDGRTFSVALEGFEAGKVYQLDLPAMESSKGEKIQNQLFYYTANQIPTGE</sequence>
<dbReference type="PANTHER" id="PTHR33546">
    <property type="entry name" value="LARGE, MULTIFUNCTIONAL SECRETED PROTEIN-RELATED"/>
    <property type="match status" value="1"/>
</dbReference>
<proteinExistence type="predicted"/>
<evidence type="ECO:0000259" key="2">
    <source>
        <dbReference type="Pfam" id="PF23500"/>
    </source>
</evidence>
<feature type="chain" id="PRO_5037162837" evidence="1">
    <location>
        <begin position="28"/>
        <end position="498"/>
    </location>
</feature>
<reference evidence="3" key="2">
    <citation type="submission" date="2020-09" db="EMBL/GenBank/DDBJ databases">
        <authorList>
            <person name="Sun Q."/>
            <person name="Kim S."/>
        </authorList>
    </citation>
    <scope>NUCLEOTIDE SEQUENCE</scope>
    <source>
        <strain evidence="3">KCTC 12988</strain>
    </source>
</reference>
<dbReference type="Gene3D" id="2.120.10.30">
    <property type="entry name" value="TolB, C-terminal domain"/>
    <property type="match status" value="1"/>
</dbReference>
<evidence type="ECO:0000256" key="1">
    <source>
        <dbReference type="SAM" id="SignalP"/>
    </source>
</evidence>
<dbReference type="Pfam" id="PF23500">
    <property type="entry name" value="DUF7133"/>
    <property type="match status" value="1"/>
</dbReference>
<comment type="caution">
    <text evidence="3">The sequence shown here is derived from an EMBL/GenBank/DDBJ whole genome shotgun (WGS) entry which is preliminary data.</text>
</comment>
<dbReference type="SUPFAM" id="SSF63829">
    <property type="entry name" value="Calcium-dependent phosphotriesterase"/>
    <property type="match status" value="1"/>
</dbReference>
<feature type="domain" description="DUF7133" evidence="2">
    <location>
        <begin position="80"/>
        <end position="230"/>
    </location>
</feature>
<dbReference type="EMBL" id="BMXI01000002">
    <property type="protein sequence ID" value="GHC44262.1"/>
    <property type="molecule type" value="Genomic_DNA"/>
</dbReference>
<dbReference type="RefSeq" id="WP_189567368.1">
    <property type="nucleotide sequence ID" value="NZ_BMXI01000002.1"/>
</dbReference>
<accession>A0A918WGF1</accession>
<protein>
    <submittedName>
        <fullName evidence="3">Large multi-functional protein</fullName>
    </submittedName>
</protein>
<dbReference type="PANTHER" id="PTHR33546:SF1">
    <property type="entry name" value="LARGE, MULTIFUNCTIONAL SECRETED PROTEIN"/>
    <property type="match status" value="1"/>
</dbReference>